<accession>A0A8S5TP67</accession>
<feature type="compositionally biased region" description="Low complexity" evidence="1">
    <location>
        <begin position="1"/>
        <end position="16"/>
    </location>
</feature>
<protein>
    <submittedName>
        <fullName evidence="2">Large Terminase</fullName>
    </submittedName>
</protein>
<dbReference type="Gene3D" id="3.40.50.300">
    <property type="entry name" value="P-loop containing nucleotide triphosphate hydrolases"/>
    <property type="match status" value="1"/>
</dbReference>
<proteinExistence type="predicted"/>
<organism evidence="2">
    <name type="scientific">Siphoviridae sp. ctPrm3</name>
    <dbReference type="NCBI Taxonomy" id="2827864"/>
    <lineage>
        <taxon>Viruses</taxon>
        <taxon>Duplodnaviria</taxon>
        <taxon>Heunggongvirae</taxon>
        <taxon>Uroviricota</taxon>
        <taxon>Caudoviricetes</taxon>
    </lineage>
</organism>
<evidence type="ECO:0000256" key="1">
    <source>
        <dbReference type="SAM" id="MobiDB-lite"/>
    </source>
</evidence>
<dbReference type="SUPFAM" id="SSF52540">
    <property type="entry name" value="P-loop containing nucleoside triphosphate hydrolases"/>
    <property type="match status" value="1"/>
</dbReference>
<name>A0A8S5TP67_9CAUD</name>
<dbReference type="InterPro" id="IPR027417">
    <property type="entry name" value="P-loop_NTPase"/>
</dbReference>
<reference evidence="2" key="1">
    <citation type="journal article" date="2021" name="Proc. Natl. Acad. Sci. U.S.A.">
        <title>A Catalog of Tens of Thousands of Viruses from Human Metagenomes Reveals Hidden Associations with Chronic Diseases.</title>
        <authorList>
            <person name="Tisza M.J."/>
            <person name="Buck C.B."/>
        </authorList>
    </citation>
    <scope>NUCLEOTIDE SEQUENCE</scope>
    <source>
        <strain evidence="2">CtPrm3</strain>
    </source>
</reference>
<evidence type="ECO:0000313" key="2">
    <source>
        <dbReference type="EMBL" id="DAF64933.1"/>
    </source>
</evidence>
<feature type="region of interest" description="Disordered" evidence="1">
    <location>
        <begin position="1"/>
        <end position="26"/>
    </location>
</feature>
<dbReference type="EMBL" id="BK032870">
    <property type="protein sequence ID" value="DAF64933.1"/>
    <property type="molecule type" value="Genomic_DNA"/>
</dbReference>
<sequence length="503" mass="55028">MSGTSRPSSSRSPSATRRGRQEPRYRVAVGEAAYSEGEDAAELGGDLGMEPIEWQSLVLSDWCACDAEGRPAYVTCGLDVPRQNGKNAVIEIYEVFRLAVCGWHILHTAHRVKTAKKAFNRLVRYFTDKEHPELSCLVERIRRTNGEEAIYLTNGGSIEFSARTNGSARGFDDIQLVVFDEAQELTDSQYDAIMYTLAASATGERQIIYTGTPPNEDCPGTVFARTRAAILAGDIPNTEWCSWATDECPRQDATFDDVVDLIYESNPSMGIILSLDFTRTEFAGGSITGFAHERLGWFSPAAMLTRAIPRASWDGALIDAIGDRYRGKKAFGVKFSRDGSTYALSGCKLGQRTLKGKAAVELIRVGTTAGGARELAEWLYDRRATASVVVIDGMSGADALIDRLAEMKPPRGYVVRPQTRDVVAAAVGFVDALNDGTLAHTYDPTLEESARKCVRRKIGSRGGWGFGSPEDATVPPEPLESCSLALWGARTTKRNPRRKQRTL</sequence>